<keyword evidence="1" id="KW-0812">Transmembrane</keyword>
<evidence type="ECO:0000256" key="1">
    <source>
        <dbReference type="SAM" id="Phobius"/>
    </source>
</evidence>
<evidence type="ECO:0008006" key="4">
    <source>
        <dbReference type="Google" id="ProtNLM"/>
    </source>
</evidence>
<name>A0ABX0J8M8_9BACL</name>
<proteinExistence type="predicted"/>
<keyword evidence="1" id="KW-1133">Transmembrane helix</keyword>
<evidence type="ECO:0000313" key="2">
    <source>
        <dbReference type="EMBL" id="NHN31953.1"/>
    </source>
</evidence>
<keyword evidence="1" id="KW-0472">Membrane</keyword>
<keyword evidence="3" id="KW-1185">Reference proteome</keyword>
<protein>
    <recommendedName>
        <fullName evidence="4">BlaR1 peptidase M56</fullName>
    </recommendedName>
</protein>
<comment type="caution">
    <text evidence="2">The sequence shown here is derived from an EMBL/GenBank/DDBJ whole genome shotgun (WGS) entry which is preliminary data.</text>
</comment>
<dbReference type="EMBL" id="JAAOIW010000006">
    <property type="protein sequence ID" value="NHN31953.1"/>
    <property type="molecule type" value="Genomic_DNA"/>
</dbReference>
<evidence type="ECO:0000313" key="3">
    <source>
        <dbReference type="Proteomes" id="UP001165962"/>
    </source>
</evidence>
<feature type="transmembrane region" description="Helical" evidence="1">
    <location>
        <begin position="6"/>
        <end position="21"/>
    </location>
</feature>
<organism evidence="2 3">
    <name type="scientific">Paenibacillus agricola</name>
    <dbReference type="NCBI Taxonomy" id="2716264"/>
    <lineage>
        <taxon>Bacteria</taxon>
        <taxon>Bacillati</taxon>
        <taxon>Bacillota</taxon>
        <taxon>Bacilli</taxon>
        <taxon>Bacillales</taxon>
        <taxon>Paenibacillaceae</taxon>
        <taxon>Paenibacillus</taxon>
    </lineage>
</organism>
<dbReference type="Proteomes" id="UP001165962">
    <property type="component" value="Unassembled WGS sequence"/>
</dbReference>
<dbReference type="RefSeq" id="WP_166152227.1">
    <property type="nucleotide sequence ID" value="NZ_JAAOIW010000006.1"/>
</dbReference>
<sequence length="76" mass="9127">MSISYLTIIFLLLVLNCLRYWKKLGKQPPSIRWMYRIAYSLSLALYICIILHIKVPMPTQFFINKVSPWAFNYLNR</sequence>
<accession>A0ABX0J8M8</accession>
<gene>
    <name evidence="2" type="ORF">G9U52_19120</name>
</gene>
<reference evidence="2" key="1">
    <citation type="submission" date="2020-03" db="EMBL/GenBank/DDBJ databases">
        <title>Draft sequencing of Paenibacilllus sp. S3N08.</title>
        <authorList>
            <person name="Kim D.-U."/>
        </authorList>
    </citation>
    <scope>NUCLEOTIDE SEQUENCE</scope>
    <source>
        <strain evidence="2">S3N08</strain>
    </source>
</reference>
<feature type="transmembrane region" description="Helical" evidence="1">
    <location>
        <begin position="33"/>
        <end position="53"/>
    </location>
</feature>